<dbReference type="SUPFAM" id="SSF53383">
    <property type="entry name" value="PLP-dependent transferases"/>
    <property type="match status" value="1"/>
</dbReference>
<proteinExistence type="inferred from homology"/>
<keyword evidence="11" id="KW-1185">Reference proteome</keyword>
<dbReference type="NCBIfam" id="TIGR00474">
    <property type="entry name" value="selA"/>
    <property type="match status" value="1"/>
</dbReference>
<comment type="subcellular location">
    <subcellularLocation>
        <location evidence="8">Cytoplasm</location>
    </subcellularLocation>
</comment>
<dbReference type="Pfam" id="PF12390">
    <property type="entry name" value="Se-cys_synth_N"/>
    <property type="match status" value="1"/>
</dbReference>
<dbReference type="InterPro" id="IPR025862">
    <property type="entry name" value="SelA_trans_N_dom"/>
</dbReference>
<keyword evidence="6 8" id="KW-0711">Selenium</keyword>
<evidence type="ECO:0000256" key="1">
    <source>
        <dbReference type="ARBA" id="ARBA00001933"/>
    </source>
</evidence>
<dbReference type="EMBL" id="CP092429">
    <property type="protein sequence ID" value="ULP52552.1"/>
    <property type="molecule type" value="Genomic_DNA"/>
</dbReference>
<comment type="cofactor">
    <cofactor evidence="1 8">
        <name>pyridoxal 5'-phosphate</name>
        <dbReference type="ChEBI" id="CHEBI:597326"/>
    </cofactor>
</comment>
<feature type="domain" description="L-seryl-tRNA selenium transferase N-terminal" evidence="9">
    <location>
        <begin position="8"/>
        <end position="47"/>
    </location>
</feature>
<sequence>MGDGSDRRRAVPRTDVLLAHPKLAEAQRTLGRTLVKSVILQAQQRARAGEIEPDQVAEHAIDALPGTASSLRPVINATGVVVHTNLGRAPLSRAALDAVVTAGRATDVEFDLATGRRARRGRSALAALARAVPSAAGVHVVNNNAAALLLTALTLAAPGKEIVLSRGELVEIGDGFRIPELLASTGSRLREVGTTNRTSLRDYAEALGPNTGFVLKVHPSNFHVTGFTSAVGVGELARLDAPLVVDIGSGLLAPHPLLPDEPDATTMLRDGANLVTASGDKLLSGPQAGLLFGDADLIERLRRHPAARALRVDKLTLAALEATVVGPPTPVAQALGADLTDLRARAQRIIAQLPQSVGATAVDCIAAVGGGGAPGVELPSAGLSLSESYAATLRTGSPPVVGRLEAGRCLLDLRTVAPEEDELLLAAVRACLS</sequence>
<dbReference type="InterPro" id="IPR015421">
    <property type="entry name" value="PyrdxlP-dep_Trfase_major"/>
</dbReference>
<name>A0ABY3V8B3_MYCUL</name>
<dbReference type="EC" id="2.9.1.1" evidence="8"/>
<dbReference type="Proteomes" id="UP001055253">
    <property type="component" value="Chromosome"/>
</dbReference>
<keyword evidence="3 8" id="KW-0808">Transferase</keyword>
<comment type="function">
    <text evidence="8">Converts seryl-tRNA(Sec) to selenocysteinyl-tRNA(Sec) required for selenoprotein biosynthesis.</text>
</comment>
<dbReference type="Pfam" id="PF03841">
    <property type="entry name" value="SelA"/>
    <property type="match status" value="1"/>
</dbReference>
<evidence type="ECO:0000313" key="10">
    <source>
        <dbReference type="EMBL" id="ULP52552.1"/>
    </source>
</evidence>
<dbReference type="PANTHER" id="PTHR32328">
    <property type="entry name" value="L-SERYL-TRNA(SEC) SELENIUM TRANSFERASE"/>
    <property type="match status" value="1"/>
</dbReference>
<evidence type="ECO:0000256" key="3">
    <source>
        <dbReference type="ARBA" id="ARBA00022679"/>
    </source>
</evidence>
<dbReference type="InterPro" id="IPR004534">
    <property type="entry name" value="SelA_trans"/>
</dbReference>
<keyword evidence="4 8" id="KW-0663">Pyridoxal phosphate</keyword>
<evidence type="ECO:0000256" key="5">
    <source>
        <dbReference type="ARBA" id="ARBA00022917"/>
    </source>
</evidence>
<dbReference type="InterPro" id="IPR015424">
    <property type="entry name" value="PyrdxlP-dep_Trfase"/>
</dbReference>
<comment type="similarity">
    <text evidence="7 8">Belongs to the SelA family.</text>
</comment>
<evidence type="ECO:0000256" key="2">
    <source>
        <dbReference type="ARBA" id="ARBA00022490"/>
    </source>
</evidence>
<dbReference type="GO" id="GO:0004125">
    <property type="term" value="F:L-seryl-tRNA(Sec) selenium transferase activity"/>
    <property type="evidence" value="ECO:0007669"/>
    <property type="project" value="UniProtKB-EC"/>
</dbReference>
<evidence type="ECO:0000256" key="8">
    <source>
        <dbReference type="HAMAP-Rule" id="MF_00423"/>
    </source>
</evidence>
<accession>A0ABY3V8B3</accession>
<evidence type="ECO:0000256" key="4">
    <source>
        <dbReference type="ARBA" id="ARBA00022898"/>
    </source>
</evidence>
<keyword evidence="5 8" id="KW-0648">Protein biosynthesis</keyword>
<keyword evidence="2 8" id="KW-0963">Cytoplasm</keyword>
<dbReference type="Gene3D" id="3.40.640.10">
    <property type="entry name" value="Type I PLP-dependent aspartate aminotransferase-like (Major domain)"/>
    <property type="match status" value="1"/>
</dbReference>
<reference evidence="10" key="1">
    <citation type="submission" date="2022-08" db="EMBL/GenBank/DDBJ databases">
        <title>Whole genome sequencing of non-tuberculosis mycobacteria type-strains.</title>
        <authorList>
            <person name="Igarashi Y."/>
            <person name="Osugi A."/>
            <person name="Mitarai S."/>
        </authorList>
    </citation>
    <scope>NUCLEOTIDE SEQUENCE</scope>
    <source>
        <strain evidence="10">ATCC 19423</strain>
    </source>
</reference>
<comment type="catalytic activity">
    <reaction evidence="8">
        <text>L-seryl-tRNA(Sec) + selenophosphate + H(+) = L-selenocysteinyl-tRNA(Sec) + phosphate</text>
        <dbReference type="Rhea" id="RHEA:22728"/>
        <dbReference type="Rhea" id="RHEA-COMP:9742"/>
        <dbReference type="Rhea" id="RHEA-COMP:9743"/>
        <dbReference type="ChEBI" id="CHEBI:15378"/>
        <dbReference type="ChEBI" id="CHEBI:16144"/>
        <dbReference type="ChEBI" id="CHEBI:43474"/>
        <dbReference type="ChEBI" id="CHEBI:78533"/>
        <dbReference type="ChEBI" id="CHEBI:78573"/>
        <dbReference type="EC" id="2.9.1.1"/>
    </reaction>
</comment>
<dbReference type="InterPro" id="IPR018319">
    <property type="entry name" value="SelA-like"/>
</dbReference>
<protein>
    <recommendedName>
        <fullName evidence="8">L-seryl-tRNA(Sec) selenium transferase</fullName>
        <ecNumber evidence="8">2.9.1.1</ecNumber>
    </recommendedName>
    <alternativeName>
        <fullName evidence="8">Selenocysteine synthase</fullName>
        <shortName evidence="8">Sec synthase</shortName>
    </alternativeName>
    <alternativeName>
        <fullName evidence="8">Selenocysteinyl-tRNA(Sec) synthase</fullName>
    </alternativeName>
</protein>
<feature type="modified residue" description="N6-(pyridoxal phosphate)lysine" evidence="8">
    <location>
        <position position="281"/>
    </location>
</feature>
<dbReference type="PANTHER" id="PTHR32328:SF0">
    <property type="entry name" value="L-SERYL-TRNA(SEC) SELENIUM TRANSFERASE"/>
    <property type="match status" value="1"/>
</dbReference>
<organism evidence="10 11">
    <name type="scientific">Mycobacterium ulcerans</name>
    <dbReference type="NCBI Taxonomy" id="1809"/>
    <lineage>
        <taxon>Bacteria</taxon>
        <taxon>Bacillati</taxon>
        <taxon>Actinomycetota</taxon>
        <taxon>Actinomycetes</taxon>
        <taxon>Mycobacteriales</taxon>
        <taxon>Mycobacteriaceae</taxon>
        <taxon>Mycobacterium</taxon>
        <taxon>Mycobacterium ulcerans group</taxon>
    </lineage>
</organism>
<evidence type="ECO:0000256" key="6">
    <source>
        <dbReference type="ARBA" id="ARBA00023266"/>
    </source>
</evidence>
<dbReference type="Gene3D" id="3.90.1150.180">
    <property type="match status" value="1"/>
</dbReference>
<dbReference type="HAMAP" id="MF_00423">
    <property type="entry name" value="SelA"/>
    <property type="match status" value="1"/>
</dbReference>
<dbReference type="RefSeq" id="WP_240168840.1">
    <property type="nucleotide sequence ID" value="NZ_CP085200.1"/>
</dbReference>
<evidence type="ECO:0000313" key="11">
    <source>
        <dbReference type="Proteomes" id="UP001055253"/>
    </source>
</evidence>
<gene>
    <name evidence="8 10" type="primary">selA</name>
    <name evidence="10" type="ORF">MJO63_04425</name>
</gene>
<evidence type="ECO:0000256" key="7">
    <source>
        <dbReference type="ARBA" id="ARBA00044507"/>
    </source>
</evidence>
<comment type="pathway">
    <text evidence="8">Aminoacyl-tRNA biosynthesis; selenocysteinyl-tRNA(Sec) biosynthesis; selenocysteinyl-tRNA(Sec) from L-seryl-tRNA(Sec) (bacterial route): step 1/1.</text>
</comment>
<evidence type="ECO:0000259" key="9">
    <source>
        <dbReference type="Pfam" id="PF12390"/>
    </source>
</evidence>